<keyword evidence="3" id="KW-1185">Reference proteome</keyword>
<reference evidence="2 3" key="1">
    <citation type="journal article" date="2024" name="G3 (Bethesda)">
        <title>Genome assembly of Hibiscus sabdariffa L. provides insights into metabolisms of medicinal natural products.</title>
        <authorList>
            <person name="Kim T."/>
        </authorList>
    </citation>
    <scope>NUCLEOTIDE SEQUENCE [LARGE SCALE GENOMIC DNA]</scope>
    <source>
        <strain evidence="2">TK-2024</strain>
        <tissue evidence="2">Old leaves</tissue>
    </source>
</reference>
<comment type="caution">
    <text evidence="2">The sequence shown here is derived from an EMBL/GenBank/DDBJ whole genome shotgun (WGS) entry which is preliminary data.</text>
</comment>
<sequence length="142" mass="16104">MSQLLGQEDEPPDTDDPHGATTSSPSGHLAPVDFHAPSYKDKLTGNSRMPTEEEEILDEDEIEILDGDVTKSIIDDVININFSNRVRDLAIKSLDQTIVVKLLDHRISYNILCDKLYELWKLAQAFRLMDIETDYLLVAFQN</sequence>
<feature type="region of interest" description="Disordered" evidence="1">
    <location>
        <begin position="1"/>
        <end position="60"/>
    </location>
</feature>
<evidence type="ECO:0000313" key="2">
    <source>
        <dbReference type="EMBL" id="KAK8523003.1"/>
    </source>
</evidence>
<accession>A0ABR2CTR0</accession>
<name>A0ABR2CTR0_9ROSI</name>
<evidence type="ECO:0000256" key="1">
    <source>
        <dbReference type="SAM" id="MobiDB-lite"/>
    </source>
</evidence>
<protein>
    <submittedName>
        <fullName evidence="2">Uncharacterized protein</fullName>
    </submittedName>
</protein>
<proteinExistence type="predicted"/>
<gene>
    <name evidence="2" type="ORF">V6N12_073715</name>
</gene>
<dbReference type="Proteomes" id="UP001472677">
    <property type="component" value="Unassembled WGS sequence"/>
</dbReference>
<dbReference type="EMBL" id="JBBPBM010000044">
    <property type="protein sequence ID" value="KAK8523003.1"/>
    <property type="molecule type" value="Genomic_DNA"/>
</dbReference>
<organism evidence="2 3">
    <name type="scientific">Hibiscus sabdariffa</name>
    <name type="common">roselle</name>
    <dbReference type="NCBI Taxonomy" id="183260"/>
    <lineage>
        <taxon>Eukaryota</taxon>
        <taxon>Viridiplantae</taxon>
        <taxon>Streptophyta</taxon>
        <taxon>Embryophyta</taxon>
        <taxon>Tracheophyta</taxon>
        <taxon>Spermatophyta</taxon>
        <taxon>Magnoliopsida</taxon>
        <taxon>eudicotyledons</taxon>
        <taxon>Gunneridae</taxon>
        <taxon>Pentapetalae</taxon>
        <taxon>rosids</taxon>
        <taxon>malvids</taxon>
        <taxon>Malvales</taxon>
        <taxon>Malvaceae</taxon>
        <taxon>Malvoideae</taxon>
        <taxon>Hibiscus</taxon>
    </lineage>
</organism>
<evidence type="ECO:0000313" key="3">
    <source>
        <dbReference type="Proteomes" id="UP001472677"/>
    </source>
</evidence>